<protein>
    <submittedName>
        <fullName evidence="2">Mycothiol-dependent maleylpyruvate isomerase NagL</fullName>
    </submittedName>
</protein>
<dbReference type="SUPFAM" id="SSF109854">
    <property type="entry name" value="DinB/YfiT-like putative metalloenzymes"/>
    <property type="match status" value="1"/>
</dbReference>
<dbReference type="InterPro" id="IPR024344">
    <property type="entry name" value="MDMPI_metal-binding"/>
</dbReference>
<evidence type="ECO:0000313" key="2">
    <source>
        <dbReference type="EMBL" id="GAA4708763.1"/>
    </source>
</evidence>
<sequence>MLNDLPDAALYEASALPGWTRAHVVAHVGYNARALVRLVEWARTGEATPMYASTTQRNAEIERGSTLPAQALRHLATHAAVHLDVEWRDLPGAAWAAQVVTAQGRTVPVSETAWMRTREVWVHAVDLADVSRGVAPSFADVPTEVLEHLRDDILGTWARRGEPVDVSGVRGALPDLVRWLTGRGRSRLTTTDGDPVPELPRWL</sequence>
<evidence type="ECO:0000313" key="3">
    <source>
        <dbReference type="Proteomes" id="UP001500843"/>
    </source>
</evidence>
<keyword evidence="3" id="KW-1185">Reference proteome</keyword>
<dbReference type="SUPFAM" id="SSF55718">
    <property type="entry name" value="SCP-like"/>
    <property type="match status" value="1"/>
</dbReference>
<gene>
    <name evidence="2" type="primary">nagL</name>
    <name evidence="2" type="ORF">GCM10023198_34360</name>
</gene>
<organism evidence="2 3">
    <name type="scientific">Promicromonospora umidemergens</name>
    <dbReference type="NCBI Taxonomy" id="629679"/>
    <lineage>
        <taxon>Bacteria</taxon>
        <taxon>Bacillati</taxon>
        <taxon>Actinomycetota</taxon>
        <taxon>Actinomycetes</taxon>
        <taxon>Micrococcales</taxon>
        <taxon>Promicromonosporaceae</taxon>
        <taxon>Promicromonospora</taxon>
    </lineage>
</organism>
<feature type="domain" description="Mycothiol-dependent maleylpyruvate isomerase metal-binding" evidence="1">
    <location>
        <begin position="2"/>
        <end position="128"/>
    </location>
</feature>
<evidence type="ECO:0000259" key="1">
    <source>
        <dbReference type="Pfam" id="PF11716"/>
    </source>
</evidence>
<proteinExistence type="predicted"/>
<name>A0ABP8XJM4_9MICO</name>
<dbReference type="Proteomes" id="UP001500843">
    <property type="component" value="Unassembled WGS sequence"/>
</dbReference>
<reference evidence="3" key="1">
    <citation type="journal article" date="2019" name="Int. J. Syst. Evol. Microbiol.">
        <title>The Global Catalogue of Microorganisms (GCM) 10K type strain sequencing project: providing services to taxonomists for standard genome sequencing and annotation.</title>
        <authorList>
            <consortium name="The Broad Institute Genomics Platform"/>
            <consortium name="The Broad Institute Genome Sequencing Center for Infectious Disease"/>
            <person name="Wu L."/>
            <person name="Ma J."/>
        </authorList>
    </citation>
    <scope>NUCLEOTIDE SEQUENCE [LARGE SCALE GENOMIC DNA]</scope>
    <source>
        <strain evidence="3">JCM 17975</strain>
    </source>
</reference>
<dbReference type="Gene3D" id="1.20.120.450">
    <property type="entry name" value="dinb family like domain"/>
    <property type="match status" value="1"/>
</dbReference>
<accession>A0ABP8XJM4</accession>
<dbReference type="GO" id="GO:0016853">
    <property type="term" value="F:isomerase activity"/>
    <property type="evidence" value="ECO:0007669"/>
    <property type="project" value="UniProtKB-KW"/>
</dbReference>
<dbReference type="NCBIfam" id="TIGR03083">
    <property type="entry name" value="maleylpyruvate isomerase family mycothiol-dependent enzyme"/>
    <property type="match status" value="1"/>
</dbReference>
<dbReference type="Pfam" id="PF11716">
    <property type="entry name" value="MDMPI_N"/>
    <property type="match status" value="1"/>
</dbReference>
<dbReference type="InterPro" id="IPR034660">
    <property type="entry name" value="DinB/YfiT-like"/>
</dbReference>
<comment type="caution">
    <text evidence="2">The sequence shown here is derived from an EMBL/GenBank/DDBJ whole genome shotgun (WGS) entry which is preliminary data.</text>
</comment>
<dbReference type="Gene3D" id="3.30.1050.20">
    <property type="match status" value="1"/>
</dbReference>
<dbReference type="InterPro" id="IPR036527">
    <property type="entry name" value="SCP2_sterol-bd_dom_sf"/>
</dbReference>
<keyword evidence="2" id="KW-0413">Isomerase</keyword>
<dbReference type="InterPro" id="IPR017517">
    <property type="entry name" value="Maleyloyr_isom"/>
</dbReference>
<dbReference type="EMBL" id="BAABHM010000015">
    <property type="protein sequence ID" value="GAA4708763.1"/>
    <property type="molecule type" value="Genomic_DNA"/>
</dbReference>